<dbReference type="RefSeq" id="WP_128322762.1">
    <property type="nucleotide sequence ID" value="NZ_QJRG01000034.1"/>
</dbReference>
<dbReference type="SUPFAM" id="SSF52218">
    <property type="entry name" value="Flavoproteins"/>
    <property type="match status" value="1"/>
</dbReference>
<dbReference type="OrthoDB" id="9798454at2"/>
<comment type="caution">
    <text evidence="4">The sequence shown here is derived from an EMBL/GenBank/DDBJ whole genome shotgun (WGS) entry which is preliminary data.</text>
</comment>
<dbReference type="AlphaFoldDB" id="A0A443ZX83"/>
<evidence type="ECO:0000259" key="3">
    <source>
        <dbReference type="Pfam" id="PF02525"/>
    </source>
</evidence>
<sequence>MMSKRILMVLGHPSSQSFCGALSNAYTSSARAAGHEVLVLELGTLDFDPVLHDGYRLEQPLEPDLLHAQSLISWAEHLVFVFPIWWGGIPALMKGFFDRVLLSGFAFRYRRNSPFPEQLLKGRSADLLVCMDTPPWYYRWIQRMPGLEQMRRTTLLFCGIRPRKTLTFGPVIRSSTAQRDAWLRQARTLAGAR</sequence>
<reference evidence="4 5" key="1">
    <citation type="submission" date="2018-06" db="EMBL/GenBank/DDBJ databases">
        <title>Bacteria isolated from soil of Wuhan.</title>
        <authorList>
            <person name="Wei X."/>
            <person name="Chunhua H."/>
        </authorList>
    </citation>
    <scope>NUCLEOTIDE SEQUENCE [LARGE SCALE GENOMIC DNA]</scope>
    <source>
        <strain evidence="5">xwS2</strain>
    </source>
</reference>
<dbReference type="STRING" id="237609.PSAKL28_45470"/>
<dbReference type="Proteomes" id="UP000288983">
    <property type="component" value="Unassembled WGS sequence"/>
</dbReference>
<dbReference type="PANTHER" id="PTHR10204:SF34">
    <property type="entry name" value="NAD(P)H DEHYDROGENASE [QUINONE] 1 ISOFORM 1"/>
    <property type="match status" value="1"/>
</dbReference>
<name>A0A443ZX83_9PSED</name>
<gene>
    <name evidence="4" type="ORF">DM813_07560</name>
</gene>
<organism evidence="4 5">
    <name type="scientific">Pseudomonas alkylphenolica</name>
    <dbReference type="NCBI Taxonomy" id="237609"/>
    <lineage>
        <taxon>Bacteria</taxon>
        <taxon>Pseudomonadati</taxon>
        <taxon>Pseudomonadota</taxon>
        <taxon>Gammaproteobacteria</taxon>
        <taxon>Pseudomonadales</taxon>
        <taxon>Pseudomonadaceae</taxon>
        <taxon>Pseudomonas</taxon>
    </lineage>
</organism>
<evidence type="ECO:0000313" key="4">
    <source>
        <dbReference type="EMBL" id="RWU25561.1"/>
    </source>
</evidence>
<accession>A0A443ZX83</accession>
<protein>
    <submittedName>
        <fullName evidence="4">NADPH:quinone reductase</fullName>
    </submittedName>
</protein>
<keyword evidence="2" id="KW-0560">Oxidoreductase</keyword>
<dbReference type="GO" id="GO:0003955">
    <property type="term" value="F:NAD(P)H dehydrogenase (quinone) activity"/>
    <property type="evidence" value="ECO:0007669"/>
    <property type="project" value="TreeGrafter"/>
</dbReference>
<evidence type="ECO:0000256" key="2">
    <source>
        <dbReference type="ARBA" id="ARBA00023002"/>
    </source>
</evidence>
<dbReference type="InterPro" id="IPR003680">
    <property type="entry name" value="Flavodoxin_fold"/>
</dbReference>
<dbReference type="InterPro" id="IPR029039">
    <property type="entry name" value="Flavoprotein-like_sf"/>
</dbReference>
<dbReference type="InterPro" id="IPR051545">
    <property type="entry name" value="NAD(P)H_dehydrogenase_qn"/>
</dbReference>
<evidence type="ECO:0000256" key="1">
    <source>
        <dbReference type="ARBA" id="ARBA00006252"/>
    </source>
</evidence>
<proteinExistence type="inferred from homology"/>
<feature type="domain" description="Flavodoxin-like fold" evidence="3">
    <location>
        <begin position="4"/>
        <end position="186"/>
    </location>
</feature>
<dbReference type="EMBL" id="QJRG01000034">
    <property type="protein sequence ID" value="RWU25561.1"/>
    <property type="molecule type" value="Genomic_DNA"/>
</dbReference>
<dbReference type="PANTHER" id="PTHR10204">
    <property type="entry name" value="NAD P H OXIDOREDUCTASE-RELATED"/>
    <property type="match status" value="1"/>
</dbReference>
<comment type="similarity">
    <text evidence="1">Belongs to the NAD(P)H dehydrogenase (quinone) family.</text>
</comment>
<evidence type="ECO:0000313" key="5">
    <source>
        <dbReference type="Proteomes" id="UP000288983"/>
    </source>
</evidence>
<dbReference type="GO" id="GO:0005829">
    <property type="term" value="C:cytosol"/>
    <property type="evidence" value="ECO:0007669"/>
    <property type="project" value="TreeGrafter"/>
</dbReference>
<dbReference type="Gene3D" id="3.40.50.360">
    <property type="match status" value="1"/>
</dbReference>
<dbReference type="Pfam" id="PF02525">
    <property type="entry name" value="Flavodoxin_2"/>
    <property type="match status" value="1"/>
</dbReference>